<feature type="compositionally biased region" description="Low complexity" evidence="1">
    <location>
        <begin position="91"/>
        <end position="112"/>
    </location>
</feature>
<feature type="region of interest" description="Disordered" evidence="1">
    <location>
        <begin position="89"/>
        <end position="112"/>
    </location>
</feature>
<evidence type="ECO:0000313" key="2">
    <source>
        <dbReference type="EMBL" id="GFH11301.1"/>
    </source>
</evidence>
<gene>
    <name evidence="2" type="ORF">HaLaN_06781</name>
</gene>
<sequence>MAAIIRNSHSPALLPFTCSLLACDTASLQGSLHRSLLAAAESDLSSAAQAVAGRRGSLTATATAVPKAVDTTGQTPHFNDCVGEVSHQDWTGSEVGVSSNTGNNGSSPRWTG</sequence>
<dbReference type="PROSITE" id="PS51257">
    <property type="entry name" value="PROKAR_LIPOPROTEIN"/>
    <property type="match status" value="1"/>
</dbReference>
<name>A0A699YNZ9_HAELA</name>
<reference evidence="2 3" key="1">
    <citation type="submission" date="2020-02" db="EMBL/GenBank/DDBJ databases">
        <title>Draft genome sequence of Haematococcus lacustris strain NIES-144.</title>
        <authorList>
            <person name="Morimoto D."/>
            <person name="Nakagawa S."/>
            <person name="Yoshida T."/>
            <person name="Sawayama S."/>
        </authorList>
    </citation>
    <scope>NUCLEOTIDE SEQUENCE [LARGE SCALE GENOMIC DNA]</scope>
    <source>
        <strain evidence="2 3">NIES-144</strain>
    </source>
</reference>
<dbReference type="AlphaFoldDB" id="A0A699YNZ9"/>
<proteinExistence type="predicted"/>
<comment type="caution">
    <text evidence="2">The sequence shown here is derived from an EMBL/GenBank/DDBJ whole genome shotgun (WGS) entry which is preliminary data.</text>
</comment>
<protein>
    <submittedName>
        <fullName evidence="2">Uncharacterized protein</fullName>
    </submittedName>
</protein>
<evidence type="ECO:0000313" key="3">
    <source>
        <dbReference type="Proteomes" id="UP000485058"/>
    </source>
</evidence>
<dbReference type="EMBL" id="BLLF01000391">
    <property type="protein sequence ID" value="GFH11301.1"/>
    <property type="molecule type" value="Genomic_DNA"/>
</dbReference>
<keyword evidence="3" id="KW-1185">Reference proteome</keyword>
<dbReference type="Proteomes" id="UP000485058">
    <property type="component" value="Unassembled WGS sequence"/>
</dbReference>
<evidence type="ECO:0000256" key="1">
    <source>
        <dbReference type="SAM" id="MobiDB-lite"/>
    </source>
</evidence>
<organism evidence="2 3">
    <name type="scientific">Haematococcus lacustris</name>
    <name type="common">Green alga</name>
    <name type="synonym">Haematococcus pluvialis</name>
    <dbReference type="NCBI Taxonomy" id="44745"/>
    <lineage>
        <taxon>Eukaryota</taxon>
        <taxon>Viridiplantae</taxon>
        <taxon>Chlorophyta</taxon>
        <taxon>core chlorophytes</taxon>
        <taxon>Chlorophyceae</taxon>
        <taxon>CS clade</taxon>
        <taxon>Chlamydomonadales</taxon>
        <taxon>Haematococcaceae</taxon>
        <taxon>Haematococcus</taxon>
    </lineage>
</organism>
<accession>A0A699YNZ9</accession>
<feature type="non-terminal residue" evidence="2">
    <location>
        <position position="1"/>
    </location>
</feature>